<feature type="domain" description="HTH tetR-type" evidence="3">
    <location>
        <begin position="8"/>
        <end position="68"/>
    </location>
</feature>
<dbReference type="PANTHER" id="PTHR43479:SF11">
    <property type="entry name" value="ACREF_ENVCD OPERON REPRESSOR-RELATED"/>
    <property type="match status" value="1"/>
</dbReference>
<dbReference type="EMBL" id="JBCNVT010000001">
    <property type="protein sequence ID" value="MEO5286132.1"/>
    <property type="molecule type" value="Genomic_DNA"/>
</dbReference>
<comment type="caution">
    <text evidence="4">The sequence shown here is derived from an EMBL/GenBank/DDBJ whole genome shotgun (WGS) entry which is preliminary data.</text>
</comment>
<name>A0ABV0I4P8_9LACO</name>
<accession>A0ABV0I4P8</accession>
<proteinExistence type="predicted"/>
<evidence type="ECO:0000256" key="1">
    <source>
        <dbReference type="ARBA" id="ARBA00023125"/>
    </source>
</evidence>
<evidence type="ECO:0000313" key="5">
    <source>
        <dbReference type="Proteomes" id="UP001456307"/>
    </source>
</evidence>
<feature type="DNA-binding region" description="H-T-H motif" evidence="2">
    <location>
        <begin position="31"/>
        <end position="50"/>
    </location>
</feature>
<dbReference type="InterPro" id="IPR009057">
    <property type="entry name" value="Homeodomain-like_sf"/>
</dbReference>
<dbReference type="Gene3D" id="1.10.357.10">
    <property type="entry name" value="Tetracycline Repressor, domain 2"/>
    <property type="match status" value="1"/>
</dbReference>
<evidence type="ECO:0000259" key="3">
    <source>
        <dbReference type="PROSITE" id="PS50977"/>
    </source>
</evidence>
<sequence length="170" mass="20310">MTIKKNSPAARQKIQTAVIHLLENKSVEQLKITEICQKAGINRSTFYSNYANVNDMLDQLRQYVLQSYAESQSKETDNSYLQLLKHIQQHQATYRLFFKLKMEIYPDELRERLTDYPNYYTDYDIWFEIAGTRMVIEQWVMADCPESPEEINDILKHKLKQLNLRHHESF</sequence>
<dbReference type="SUPFAM" id="SSF46689">
    <property type="entry name" value="Homeodomain-like"/>
    <property type="match status" value="1"/>
</dbReference>
<dbReference type="Proteomes" id="UP001456307">
    <property type="component" value="Unassembled WGS sequence"/>
</dbReference>
<evidence type="ECO:0000256" key="2">
    <source>
        <dbReference type="PROSITE-ProRule" id="PRU00335"/>
    </source>
</evidence>
<organism evidence="4 5">
    <name type="scientific">Limosilactobacillus allomucosae</name>
    <dbReference type="NCBI Taxonomy" id="3142938"/>
    <lineage>
        <taxon>Bacteria</taxon>
        <taxon>Bacillati</taxon>
        <taxon>Bacillota</taxon>
        <taxon>Bacilli</taxon>
        <taxon>Lactobacillales</taxon>
        <taxon>Lactobacillaceae</taxon>
        <taxon>Limosilactobacillus</taxon>
    </lineage>
</organism>
<dbReference type="InterPro" id="IPR050624">
    <property type="entry name" value="HTH-type_Tx_Regulator"/>
</dbReference>
<keyword evidence="1 2" id="KW-0238">DNA-binding</keyword>
<gene>
    <name evidence="4" type="ORF">AAVZ08_05940</name>
</gene>
<reference evidence="4 5" key="1">
    <citation type="submission" date="2024-04" db="EMBL/GenBank/DDBJ databases">
        <title>Limosilactobacillus allomucosae sp. nov., a novel species isolated from wild boar faecal samples as potential probiotics for domestic pigs.</title>
        <authorList>
            <person name="Chen B."/>
        </authorList>
    </citation>
    <scope>NUCLEOTIDE SEQUENCE [LARGE SCALE GENOMIC DNA]</scope>
    <source>
        <strain evidence="4 5">WILCCON 0055</strain>
    </source>
</reference>
<dbReference type="PROSITE" id="PS50977">
    <property type="entry name" value="HTH_TETR_2"/>
    <property type="match status" value="1"/>
</dbReference>
<dbReference type="InterPro" id="IPR001647">
    <property type="entry name" value="HTH_TetR"/>
</dbReference>
<keyword evidence="5" id="KW-1185">Reference proteome</keyword>
<dbReference type="PANTHER" id="PTHR43479">
    <property type="entry name" value="ACREF/ENVCD OPERON REPRESSOR-RELATED"/>
    <property type="match status" value="1"/>
</dbReference>
<evidence type="ECO:0000313" key="4">
    <source>
        <dbReference type="EMBL" id="MEO5286132.1"/>
    </source>
</evidence>
<protein>
    <submittedName>
        <fullName evidence="4">TetR/AcrR family transcriptional regulator</fullName>
    </submittedName>
</protein>
<dbReference type="RefSeq" id="WP_347953265.1">
    <property type="nucleotide sequence ID" value="NZ_JBCNVR010000001.1"/>
</dbReference>